<protein>
    <submittedName>
        <fullName evidence="1">Uncharacterized protein</fullName>
    </submittedName>
</protein>
<organism evidence="1 2">
    <name type="scientific">Punica granatum</name>
    <name type="common">Pomegranate</name>
    <dbReference type="NCBI Taxonomy" id="22663"/>
    <lineage>
        <taxon>Eukaryota</taxon>
        <taxon>Viridiplantae</taxon>
        <taxon>Streptophyta</taxon>
        <taxon>Embryophyta</taxon>
        <taxon>Tracheophyta</taxon>
        <taxon>Spermatophyta</taxon>
        <taxon>Magnoliopsida</taxon>
        <taxon>eudicotyledons</taxon>
        <taxon>Gunneridae</taxon>
        <taxon>Pentapetalae</taxon>
        <taxon>rosids</taxon>
        <taxon>malvids</taxon>
        <taxon>Myrtales</taxon>
        <taxon>Lythraceae</taxon>
        <taxon>Punica</taxon>
    </lineage>
</organism>
<name>A0A2I0IH26_PUNGR</name>
<sequence length="139" mass="14842">MKMVALAGLDDLMTGGAKAKPPPVFVLLDLNGAVDPLSACPKAGAGNIVVAQEKLPYHAVGAGREEGTAPAEWIQGLPSNRLNAFGMSSTWNVMLNEHEPTSMRRSISPFTSLREPSKARTAVLLGRTQLRSTFICLRV</sequence>
<dbReference type="AlphaFoldDB" id="A0A2I0IH26"/>
<proteinExistence type="predicted"/>
<dbReference type="Proteomes" id="UP000233551">
    <property type="component" value="Unassembled WGS sequence"/>
</dbReference>
<accession>A0A2I0IH26</accession>
<dbReference type="EMBL" id="PGOL01003059">
    <property type="protein sequence ID" value="PKI43294.1"/>
    <property type="molecule type" value="Genomic_DNA"/>
</dbReference>
<feature type="non-terminal residue" evidence="1">
    <location>
        <position position="139"/>
    </location>
</feature>
<reference evidence="1 2" key="1">
    <citation type="submission" date="2017-11" db="EMBL/GenBank/DDBJ databases">
        <title>De-novo sequencing of pomegranate (Punica granatum L.) genome.</title>
        <authorList>
            <person name="Akparov Z."/>
            <person name="Amiraslanov A."/>
            <person name="Hajiyeva S."/>
            <person name="Abbasov M."/>
            <person name="Kaur K."/>
            <person name="Hamwieh A."/>
            <person name="Solovyev V."/>
            <person name="Salamov A."/>
            <person name="Braich B."/>
            <person name="Kosarev P."/>
            <person name="Mahmoud A."/>
            <person name="Hajiyev E."/>
            <person name="Babayeva S."/>
            <person name="Izzatullayeva V."/>
            <person name="Mammadov A."/>
            <person name="Mammadov A."/>
            <person name="Sharifova S."/>
            <person name="Ojaghi J."/>
            <person name="Eynullazada K."/>
            <person name="Bayramov B."/>
            <person name="Abdulazimova A."/>
            <person name="Shahmuradov I."/>
        </authorList>
    </citation>
    <scope>NUCLEOTIDE SEQUENCE [LARGE SCALE GENOMIC DNA]</scope>
    <source>
        <strain evidence="2">cv. AG2017</strain>
        <tissue evidence="1">Leaf</tissue>
    </source>
</reference>
<gene>
    <name evidence="1" type="ORF">CRG98_036316</name>
</gene>
<keyword evidence="2" id="KW-1185">Reference proteome</keyword>
<evidence type="ECO:0000313" key="2">
    <source>
        <dbReference type="Proteomes" id="UP000233551"/>
    </source>
</evidence>
<evidence type="ECO:0000313" key="1">
    <source>
        <dbReference type="EMBL" id="PKI43294.1"/>
    </source>
</evidence>
<comment type="caution">
    <text evidence="1">The sequence shown here is derived from an EMBL/GenBank/DDBJ whole genome shotgun (WGS) entry which is preliminary data.</text>
</comment>